<keyword evidence="2 3" id="KW-0418">Kinase</keyword>
<reference evidence="3" key="2">
    <citation type="submission" date="2021-08" db="EMBL/GenBank/DDBJ databases">
        <authorList>
            <person name="Tani A."/>
            <person name="Ola A."/>
            <person name="Ogura Y."/>
            <person name="Katsura K."/>
            <person name="Hayashi T."/>
        </authorList>
    </citation>
    <scope>NUCLEOTIDE SEQUENCE</scope>
    <source>
        <strain evidence="3">DSM 14458</strain>
    </source>
</reference>
<evidence type="ECO:0000313" key="3">
    <source>
        <dbReference type="EMBL" id="GJE77078.1"/>
    </source>
</evidence>
<proteinExistence type="inferred from homology"/>
<evidence type="ECO:0000313" key="4">
    <source>
        <dbReference type="Proteomes" id="UP001055093"/>
    </source>
</evidence>
<name>A0ABQ4V064_9HYPH</name>
<evidence type="ECO:0000256" key="2">
    <source>
        <dbReference type="PIRNR" id="PIRNR006221"/>
    </source>
</evidence>
<keyword evidence="2" id="KW-0808">Transferase</keyword>
<dbReference type="PIRSF" id="PIRSF006221">
    <property type="entry name" value="Ketosamine-3-kinase"/>
    <property type="match status" value="1"/>
</dbReference>
<evidence type="ECO:0000256" key="1">
    <source>
        <dbReference type="ARBA" id="ARBA00009460"/>
    </source>
</evidence>
<dbReference type="InterPro" id="IPR016477">
    <property type="entry name" value="Fructo-/Ketosamine-3-kinase"/>
</dbReference>
<dbReference type="GO" id="GO:0016301">
    <property type="term" value="F:kinase activity"/>
    <property type="evidence" value="ECO:0007669"/>
    <property type="project" value="UniProtKB-KW"/>
</dbReference>
<dbReference type="Gene3D" id="3.30.200.20">
    <property type="entry name" value="Phosphorylase Kinase, domain 1"/>
    <property type="match status" value="1"/>
</dbReference>
<dbReference type="Pfam" id="PF03881">
    <property type="entry name" value="Fructosamin_kin"/>
    <property type="match status" value="1"/>
</dbReference>
<dbReference type="PANTHER" id="PTHR12149:SF8">
    <property type="entry name" value="PROTEIN-RIBULOSAMINE 3-KINASE"/>
    <property type="match status" value="1"/>
</dbReference>
<reference evidence="3" key="1">
    <citation type="journal article" date="2021" name="Front. Microbiol.">
        <title>Comprehensive Comparative Genomics and Phenotyping of Methylobacterium Species.</title>
        <authorList>
            <person name="Alessa O."/>
            <person name="Ogura Y."/>
            <person name="Fujitani Y."/>
            <person name="Takami H."/>
            <person name="Hayashi T."/>
            <person name="Sahin N."/>
            <person name="Tani A."/>
        </authorList>
    </citation>
    <scope>NUCLEOTIDE SEQUENCE</scope>
    <source>
        <strain evidence="3">DSM 14458</strain>
    </source>
</reference>
<protein>
    <submittedName>
        <fullName evidence="3">Ketoamine kinase</fullName>
    </submittedName>
</protein>
<dbReference type="EMBL" id="BPRE01000012">
    <property type="protein sequence ID" value="GJE77078.1"/>
    <property type="molecule type" value="Genomic_DNA"/>
</dbReference>
<organism evidence="3 4">
    <name type="scientific">Methylorubrum suomiense</name>
    <dbReference type="NCBI Taxonomy" id="144191"/>
    <lineage>
        <taxon>Bacteria</taxon>
        <taxon>Pseudomonadati</taxon>
        <taxon>Pseudomonadota</taxon>
        <taxon>Alphaproteobacteria</taxon>
        <taxon>Hyphomicrobiales</taxon>
        <taxon>Methylobacteriaceae</taxon>
        <taxon>Methylorubrum</taxon>
    </lineage>
</organism>
<gene>
    <name evidence="3" type="ORF">BGCPKDLD_3678</name>
</gene>
<sequence>MSPDALARRAAALLGSELAQFRRLTGGDLSDCLLIRLADGREAVAKSGPAPRTEAEMLAAIAATGAPAPAILAVDDAVLVLQRLPDRGGSAPAELGRAMARLHVARGDLYGWRTDYAFGPVAIENAWCEDWPVFWGERRLLCHAPHLPPALVPRLQKLVDDLPNRLPARPRPALLHGDLWGGNVVYDDGRVAGLIDPACYHGHAEVDLAMLALFGRPGPGFREAYGAPEPGEAERVAIYQLWPALVHLRLFGAGYRGLVEGLLKVAGV</sequence>
<dbReference type="Proteomes" id="UP001055093">
    <property type="component" value="Unassembled WGS sequence"/>
</dbReference>
<dbReference type="SUPFAM" id="SSF56112">
    <property type="entry name" value="Protein kinase-like (PK-like)"/>
    <property type="match status" value="1"/>
</dbReference>
<dbReference type="Gene3D" id="3.90.1200.10">
    <property type="match status" value="1"/>
</dbReference>
<dbReference type="RefSeq" id="WP_210236195.1">
    <property type="nucleotide sequence ID" value="NZ_BPRE01000012.1"/>
</dbReference>
<dbReference type="PANTHER" id="PTHR12149">
    <property type="entry name" value="FRUCTOSAMINE 3 KINASE-RELATED PROTEIN"/>
    <property type="match status" value="1"/>
</dbReference>
<comment type="caution">
    <text evidence="3">The sequence shown here is derived from an EMBL/GenBank/DDBJ whole genome shotgun (WGS) entry which is preliminary data.</text>
</comment>
<dbReference type="InterPro" id="IPR011009">
    <property type="entry name" value="Kinase-like_dom_sf"/>
</dbReference>
<comment type="similarity">
    <text evidence="1 2">Belongs to the fructosamine kinase family.</text>
</comment>
<accession>A0ABQ4V064</accession>
<keyword evidence="4" id="KW-1185">Reference proteome</keyword>